<sequence>MLEYIQSSFRIMKKVELLDSSESQPKASQFWTDDQPKNDFVSIKDSDIFVAVNEFSSTIKLWVLVAELLASSLYMTTVDVTYIWHLCLMGKSLTGLIAEHVQDCQQKYPGQDNLAAITCAELSDGVELYLASEILCSSLLRPYEGTDADI</sequence>
<proteinExistence type="predicted"/>
<dbReference type="AlphaFoldDB" id="A0A4Y7I7E2"/>
<accession>A0A4Y7I7E2</accession>
<organism evidence="1 2">
    <name type="scientific">Papaver somniferum</name>
    <name type="common">Opium poppy</name>
    <dbReference type="NCBI Taxonomy" id="3469"/>
    <lineage>
        <taxon>Eukaryota</taxon>
        <taxon>Viridiplantae</taxon>
        <taxon>Streptophyta</taxon>
        <taxon>Embryophyta</taxon>
        <taxon>Tracheophyta</taxon>
        <taxon>Spermatophyta</taxon>
        <taxon>Magnoliopsida</taxon>
        <taxon>Ranunculales</taxon>
        <taxon>Papaveraceae</taxon>
        <taxon>Papaveroideae</taxon>
        <taxon>Papaver</taxon>
    </lineage>
</organism>
<dbReference type="Gramene" id="RZC44843">
    <property type="protein sequence ID" value="RZC44843"/>
    <property type="gene ID" value="C5167_037792"/>
</dbReference>
<dbReference type="Proteomes" id="UP000316621">
    <property type="component" value="Chromosome 1"/>
</dbReference>
<name>A0A4Y7I7E2_PAPSO</name>
<evidence type="ECO:0000313" key="2">
    <source>
        <dbReference type="Proteomes" id="UP000316621"/>
    </source>
</evidence>
<dbReference type="EMBL" id="CM010715">
    <property type="protein sequence ID" value="RZC44843.1"/>
    <property type="molecule type" value="Genomic_DNA"/>
</dbReference>
<reference evidence="1 2" key="1">
    <citation type="journal article" date="2018" name="Science">
        <title>The opium poppy genome and morphinan production.</title>
        <authorList>
            <person name="Guo L."/>
            <person name="Winzer T."/>
            <person name="Yang X."/>
            <person name="Li Y."/>
            <person name="Ning Z."/>
            <person name="He Z."/>
            <person name="Teodor R."/>
            <person name="Lu Y."/>
            <person name="Bowser T.A."/>
            <person name="Graham I.A."/>
            <person name="Ye K."/>
        </authorList>
    </citation>
    <scope>NUCLEOTIDE SEQUENCE [LARGE SCALE GENOMIC DNA]</scope>
    <source>
        <strain evidence="2">cv. HN1</strain>
        <tissue evidence="1">Leaves</tissue>
    </source>
</reference>
<evidence type="ECO:0000313" key="1">
    <source>
        <dbReference type="EMBL" id="RZC44843.1"/>
    </source>
</evidence>
<gene>
    <name evidence="1" type="ORF">C5167_037792</name>
</gene>
<keyword evidence="2" id="KW-1185">Reference proteome</keyword>
<protein>
    <submittedName>
        <fullName evidence="1">Uncharacterized protein</fullName>
    </submittedName>
</protein>